<dbReference type="Pfam" id="PF13401">
    <property type="entry name" value="AAA_22"/>
    <property type="match status" value="1"/>
</dbReference>
<sequence>MTSMCPQLSATVLDWQRPVRNSQGGAMGEVATAVSDEAFSALADNLGHILETRALLCVIAPEDVQGEAVVEAALSRCDGADPVVVTTAAPGTLAALLDAFHDALHLGVRPRRLADAQRAVENELARRAWPVVVVRDAHLLRTEALLYVYGLWSLFQEHERRMPVVLVGPERIRSVLRRPSLASLESCVFIWHRLTQ</sequence>
<comment type="caution">
    <text evidence="2">The sequence shown here is derived from an EMBL/GenBank/DDBJ whole genome shotgun (WGS) entry which is preliminary data.</text>
</comment>
<feature type="domain" description="ORC1/DEAH AAA+ ATPase" evidence="1">
    <location>
        <begin position="79"/>
        <end position="176"/>
    </location>
</feature>
<reference evidence="2 3" key="1">
    <citation type="journal article" date="2023" name="Microb. Genom.">
        <title>Mesoterricola silvestris gen. nov., sp. nov., Mesoterricola sediminis sp. nov., Geothrix oryzae sp. nov., Geothrix edaphica sp. nov., Geothrix rubra sp. nov., and Geothrix limicola sp. nov., six novel members of Acidobacteriota isolated from soils.</title>
        <authorList>
            <person name="Weisberg A.J."/>
            <person name="Pearce E."/>
            <person name="Kramer C.G."/>
            <person name="Chang J.H."/>
            <person name="Clarke C.R."/>
        </authorList>
    </citation>
    <scope>NUCLEOTIDE SEQUENCE [LARGE SCALE GENOMIC DNA]</scope>
    <source>
        <strain evidence="2 3">NRRL_B-2795</strain>
    </source>
</reference>
<accession>A0ABU4LJM2</accession>
<dbReference type="GO" id="GO:0005524">
    <property type="term" value="F:ATP binding"/>
    <property type="evidence" value="ECO:0007669"/>
    <property type="project" value="UniProtKB-KW"/>
</dbReference>
<keyword evidence="2" id="KW-0547">Nucleotide-binding</keyword>
<name>A0ABU4LJM2_9ACTN</name>
<evidence type="ECO:0000259" key="1">
    <source>
        <dbReference type="Pfam" id="PF13401"/>
    </source>
</evidence>
<evidence type="ECO:0000313" key="3">
    <source>
        <dbReference type="Proteomes" id="UP001271723"/>
    </source>
</evidence>
<dbReference type="EMBL" id="JARAVY010000037">
    <property type="protein sequence ID" value="MDX2916016.1"/>
    <property type="molecule type" value="Genomic_DNA"/>
</dbReference>
<evidence type="ECO:0000313" key="2">
    <source>
        <dbReference type="EMBL" id="MDX2916016.1"/>
    </source>
</evidence>
<organism evidence="2 3">
    <name type="scientific">Streptomyces griseiscabiei</name>
    <dbReference type="NCBI Taxonomy" id="2993540"/>
    <lineage>
        <taxon>Bacteria</taxon>
        <taxon>Bacillati</taxon>
        <taxon>Actinomycetota</taxon>
        <taxon>Actinomycetes</taxon>
        <taxon>Kitasatosporales</taxon>
        <taxon>Streptomycetaceae</taxon>
        <taxon>Streptomyces</taxon>
    </lineage>
</organism>
<gene>
    <name evidence="2" type="ORF">PV517_46010</name>
</gene>
<dbReference type="InterPro" id="IPR049945">
    <property type="entry name" value="AAA_22"/>
</dbReference>
<dbReference type="Proteomes" id="UP001271723">
    <property type="component" value="Unassembled WGS sequence"/>
</dbReference>
<keyword evidence="3" id="KW-1185">Reference proteome</keyword>
<keyword evidence="2" id="KW-0067">ATP-binding</keyword>
<dbReference type="RefSeq" id="WP_143673060.1">
    <property type="nucleotide sequence ID" value="NZ_JAGJBZ010000008.1"/>
</dbReference>
<protein>
    <submittedName>
        <fullName evidence="2">ATP-binding protein</fullName>
    </submittedName>
</protein>
<proteinExistence type="predicted"/>